<evidence type="ECO:0000259" key="1">
    <source>
        <dbReference type="Pfam" id="PF06985"/>
    </source>
</evidence>
<dbReference type="OrthoDB" id="194358at2759"/>
<dbReference type="EMBL" id="SKBQ01000111">
    <property type="protein sequence ID" value="TPX18497.1"/>
    <property type="molecule type" value="Genomic_DNA"/>
</dbReference>
<comment type="caution">
    <text evidence="2">The sequence shown here is derived from an EMBL/GenBank/DDBJ whole genome shotgun (WGS) entry which is preliminary data.</text>
</comment>
<dbReference type="STRING" id="1093900.A0A507BEV4"/>
<dbReference type="RefSeq" id="XP_031000208.1">
    <property type="nucleotide sequence ID" value="XM_031134358.1"/>
</dbReference>
<dbReference type="PANTHER" id="PTHR24148">
    <property type="entry name" value="ANKYRIN REPEAT DOMAIN-CONTAINING PROTEIN 39 HOMOLOG-RELATED"/>
    <property type="match status" value="1"/>
</dbReference>
<dbReference type="InterPro" id="IPR010730">
    <property type="entry name" value="HET"/>
</dbReference>
<dbReference type="AlphaFoldDB" id="A0A507BEV4"/>
<dbReference type="Pfam" id="PF06985">
    <property type="entry name" value="HET"/>
    <property type="match status" value="1"/>
</dbReference>
<evidence type="ECO:0000313" key="3">
    <source>
        <dbReference type="Proteomes" id="UP000319257"/>
    </source>
</evidence>
<accession>A0A507BEV4</accession>
<proteinExistence type="predicted"/>
<gene>
    <name evidence="2" type="ORF">E0L32_011610</name>
</gene>
<keyword evidence="3" id="KW-1185">Reference proteome</keyword>
<dbReference type="GeneID" id="41979057"/>
<organism evidence="2 3">
    <name type="scientific">Thyridium curvatum</name>
    <dbReference type="NCBI Taxonomy" id="1093900"/>
    <lineage>
        <taxon>Eukaryota</taxon>
        <taxon>Fungi</taxon>
        <taxon>Dikarya</taxon>
        <taxon>Ascomycota</taxon>
        <taxon>Pezizomycotina</taxon>
        <taxon>Sordariomycetes</taxon>
        <taxon>Sordariomycetidae</taxon>
        <taxon>Thyridiales</taxon>
        <taxon>Thyridiaceae</taxon>
        <taxon>Thyridium</taxon>
    </lineage>
</organism>
<dbReference type="Proteomes" id="UP000319257">
    <property type="component" value="Unassembled WGS sequence"/>
</dbReference>
<dbReference type="PANTHER" id="PTHR24148:SF82">
    <property type="entry name" value="HETEROKARYON INCOMPATIBILITY DOMAIN-CONTAINING PROTEIN"/>
    <property type="match status" value="1"/>
</dbReference>
<protein>
    <recommendedName>
        <fullName evidence="1">Heterokaryon incompatibility domain-containing protein</fullName>
    </recommendedName>
</protein>
<sequence length="378" mass="42174">MPNRITRRSRLFASSFSLPILTQRRRITFGFWARSTKETHIADAEQTGRHADRDGQIRVLDLDAGQGGAPLSGVLRTIALNDETETYQSLSYVWGAPFSGPGLPPVINLGSGVLPIFPNLNKALRAIRSPTGTISVWIDAVCINQQDLEERVQQVTYMAKVYSKASTVRVWLGEDSEASVLGMEMLSFLAGDQHFDNSPWTRTEPELVAQALQDVLGRAYFTRVWVVQEAALGRSVQMQVGSLSVTWSDGQATRLFLARIKLAEISPSWEGPLRDIDFRPLTELLEQSLSYTNKKRGRVEPPSLLDIVHSMRHRNATDPRDKIYAMMGLALPEAVAGFIPDYSESWQDTYERFYSLVEGQILADPGATLDDMRDGNQA</sequence>
<name>A0A507BEV4_9PEZI</name>
<dbReference type="InParanoid" id="A0A507BEV4"/>
<reference evidence="2 3" key="1">
    <citation type="submission" date="2019-06" db="EMBL/GenBank/DDBJ databases">
        <title>Draft genome sequence of the filamentous fungus Phialemoniopsis curvata isolated from diesel fuel.</title>
        <authorList>
            <person name="Varaljay V.A."/>
            <person name="Lyon W.J."/>
            <person name="Crouch A.L."/>
            <person name="Drake C.E."/>
            <person name="Hollomon J.M."/>
            <person name="Nadeau L.J."/>
            <person name="Nunn H.S."/>
            <person name="Stevenson B.S."/>
            <person name="Bojanowski C.L."/>
            <person name="Crookes-Goodson W.J."/>
        </authorList>
    </citation>
    <scope>NUCLEOTIDE SEQUENCE [LARGE SCALE GENOMIC DNA]</scope>
    <source>
        <strain evidence="2 3">D216</strain>
    </source>
</reference>
<feature type="domain" description="Heterokaryon incompatibility" evidence="1">
    <location>
        <begin position="87"/>
        <end position="229"/>
    </location>
</feature>
<evidence type="ECO:0000313" key="2">
    <source>
        <dbReference type="EMBL" id="TPX18497.1"/>
    </source>
</evidence>
<dbReference type="InterPro" id="IPR052895">
    <property type="entry name" value="HetReg/Transcr_Mod"/>
</dbReference>